<dbReference type="Proteomes" id="UP000836841">
    <property type="component" value="Chromosome 1"/>
</dbReference>
<evidence type="ECO:0000256" key="1">
    <source>
        <dbReference type="ARBA" id="ARBA00009861"/>
    </source>
</evidence>
<dbReference type="PANTHER" id="PTHR31623:SF17">
    <property type="entry name" value="F21J9.9"/>
    <property type="match status" value="1"/>
</dbReference>
<evidence type="ECO:0008006" key="6">
    <source>
        <dbReference type="Google" id="ProtNLM"/>
    </source>
</evidence>
<evidence type="ECO:0000313" key="5">
    <source>
        <dbReference type="Proteomes" id="UP000836841"/>
    </source>
</evidence>
<sequence length="436" mass="49597">MELKITVASQELVKPSSLSLNDLPCHHLSFLDQLAPPIFMPFLFFYHNKTNLSDRERSDQIKSSLSSILNLYYPLSGRIKKNSGGFVVFNDVVGVSFAEARADCNMSQILENPNPNELNKFLPFEFDEVSDVPLKIQLTFFNCGGLALGVGLCHKLCDALSGLIFIRSWAALARRDTDEIVTPSFDLAKMFPPCDIEDLNMATGITKENIVTKRFVFLKSSVESLRERFSVNKEIRATRVEALSVFIWSRFMASTKEDNKTRKIYTLIHPVNLRRQSDLFIPENMFGNIMRFSVTVPKMVINEDDEAKHSLVEQVREEIRKIDAVYVKKIQEDSRGHLEFLNKQASGFVKGEIVSFSFTSLCNFPVYEADFGWGKPSWVASARMSYKNLVAFMDTKERDGIEAWINLDQNDMSRFETDEELLRYVSSSPSVNASSS</sequence>
<reference evidence="4 5" key="1">
    <citation type="submission" date="2022-03" db="EMBL/GenBank/DDBJ databases">
        <authorList>
            <person name="Nunn A."/>
            <person name="Chopra R."/>
            <person name="Nunn A."/>
            <person name="Contreras Garrido A."/>
        </authorList>
    </citation>
    <scope>NUCLEOTIDE SEQUENCE [LARGE SCALE GENOMIC DNA]</scope>
</reference>
<evidence type="ECO:0000256" key="2">
    <source>
        <dbReference type="ARBA" id="ARBA00022679"/>
    </source>
</evidence>
<dbReference type="Gene3D" id="3.30.559.10">
    <property type="entry name" value="Chloramphenicol acetyltransferase-like domain"/>
    <property type="match status" value="2"/>
</dbReference>
<keyword evidence="2" id="KW-0808">Transferase</keyword>
<keyword evidence="3" id="KW-0012">Acyltransferase</keyword>
<dbReference type="EMBL" id="OU466857">
    <property type="protein sequence ID" value="CAH2034006.1"/>
    <property type="molecule type" value="Genomic_DNA"/>
</dbReference>
<accession>A0AAU9R5I8</accession>
<dbReference type="GO" id="GO:0016746">
    <property type="term" value="F:acyltransferase activity"/>
    <property type="evidence" value="ECO:0007669"/>
    <property type="project" value="UniProtKB-KW"/>
</dbReference>
<gene>
    <name evidence="4" type="ORF">TAV2_LOCUS2538</name>
</gene>
<proteinExistence type="inferred from homology"/>
<name>A0AAU9R5I8_THLAR</name>
<evidence type="ECO:0000256" key="3">
    <source>
        <dbReference type="ARBA" id="ARBA00023315"/>
    </source>
</evidence>
<dbReference type="PANTHER" id="PTHR31623">
    <property type="entry name" value="F21J9.9"/>
    <property type="match status" value="1"/>
</dbReference>
<dbReference type="AlphaFoldDB" id="A0AAU9R5I8"/>
<protein>
    <recommendedName>
        <fullName evidence="6">Vinorine synthase</fullName>
    </recommendedName>
</protein>
<evidence type="ECO:0000313" key="4">
    <source>
        <dbReference type="EMBL" id="CAH2034006.1"/>
    </source>
</evidence>
<dbReference type="InterPro" id="IPR023213">
    <property type="entry name" value="CAT-like_dom_sf"/>
</dbReference>
<dbReference type="Pfam" id="PF02458">
    <property type="entry name" value="Transferase"/>
    <property type="match status" value="1"/>
</dbReference>
<organism evidence="4 5">
    <name type="scientific">Thlaspi arvense</name>
    <name type="common">Field penny-cress</name>
    <dbReference type="NCBI Taxonomy" id="13288"/>
    <lineage>
        <taxon>Eukaryota</taxon>
        <taxon>Viridiplantae</taxon>
        <taxon>Streptophyta</taxon>
        <taxon>Embryophyta</taxon>
        <taxon>Tracheophyta</taxon>
        <taxon>Spermatophyta</taxon>
        <taxon>Magnoliopsida</taxon>
        <taxon>eudicotyledons</taxon>
        <taxon>Gunneridae</taxon>
        <taxon>Pentapetalae</taxon>
        <taxon>rosids</taxon>
        <taxon>malvids</taxon>
        <taxon>Brassicales</taxon>
        <taxon>Brassicaceae</taxon>
        <taxon>Thlaspideae</taxon>
        <taxon>Thlaspi</taxon>
    </lineage>
</organism>
<comment type="similarity">
    <text evidence="1">Belongs to the plant acyltransferase family.</text>
</comment>
<keyword evidence="5" id="KW-1185">Reference proteome</keyword>